<reference evidence="1 2" key="1">
    <citation type="submission" date="2023-08" db="EMBL/GenBank/DDBJ databases">
        <title>Comparative genomics and taxonomic characterization of three novel marine species of genus Marivirga.</title>
        <authorList>
            <person name="Muhammad N."/>
            <person name="Kim S.-G."/>
        </authorList>
    </citation>
    <scope>NUCLEOTIDE SEQUENCE [LARGE SCALE GENOMIC DNA]</scope>
    <source>
        <strain evidence="1 2">BDSF4-3</strain>
    </source>
</reference>
<name>A0AA49GAM6_9BACT</name>
<dbReference type="Proteomes" id="UP001230496">
    <property type="component" value="Chromosome"/>
</dbReference>
<accession>A0AA49GAM6</accession>
<dbReference type="AlphaFoldDB" id="A0AA49GAM6"/>
<evidence type="ECO:0000313" key="1">
    <source>
        <dbReference type="EMBL" id="WKK75389.1"/>
    </source>
</evidence>
<organism evidence="1 2">
    <name type="scientific">Marivirga salinarum</name>
    <dbReference type="NCBI Taxonomy" id="3059078"/>
    <lineage>
        <taxon>Bacteria</taxon>
        <taxon>Pseudomonadati</taxon>
        <taxon>Bacteroidota</taxon>
        <taxon>Cytophagia</taxon>
        <taxon>Cytophagales</taxon>
        <taxon>Marivirgaceae</taxon>
        <taxon>Marivirga</taxon>
    </lineage>
</organism>
<dbReference type="InterPro" id="IPR040807">
    <property type="entry name" value="DUF5522"/>
</dbReference>
<dbReference type="PANTHER" id="PTHR21037">
    <property type="entry name" value="39S RIBOSOMAL PROTEIN L14, MITOCHONDRIAL"/>
    <property type="match status" value="1"/>
</dbReference>
<gene>
    <name evidence="1" type="ORF">QYS49_28180</name>
</gene>
<sequence>MSAKNLKIENDDFYMENGFFVFTEKYHLKRGYCCGNKCRHCPFQYKNVKAKK</sequence>
<keyword evidence="2" id="KW-1185">Reference proteome</keyword>
<dbReference type="EMBL" id="CP129971">
    <property type="protein sequence ID" value="WKK75389.1"/>
    <property type="molecule type" value="Genomic_DNA"/>
</dbReference>
<dbReference type="Pfam" id="PF17653">
    <property type="entry name" value="DUF5522"/>
    <property type="match status" value="1"/>
</dbReference>
<evidence type="ECO:0000313" key="2">
    <source>
        <dbReference type="Proteomes" id="UP001230496"/>
    </source>
</evidence>
<dbReference type="PANTHER" id="PTHR21037:SF2">
    <property type="entry name" value="SIMILAR TO NOVEL PROTEIN"/>
    <property type="match status" value="1"/>
</dbReference>
<protein>
    <submittedName>
        <fullName evidence="1">DUF5522 domain-containing protein</fullName>
    </submittedName>
</protein>
<proteinExistence type="predicted"/>
<dbReference type="KEGG" id="msaa:QYS49_28180"/>
<dbReference type="RefSeq" id="WP_308351380.1">
    <property type="nucleotide sequence ID" value="NZ_CP129971.1"/>
</dbReference>